<evidence type="ECO:0000313" key="2">
    <source>
        <dbReference type="Proteomes" id="UP001176961"/>
    </source>
</evidence>
<dbReference type="EMBL" id="CATQJL010000223">
    <property type="protein sequence ID" value="CAJ0598101.1"/>
    <property type="molecule type" value="Genomic_DNA"/>
</dbReference>
<dbReference type="Proteomes" id="UP001176961">
    <property type="component" value="Unassembled WGS sequence"/>
</dbReference>
<sequence length="95" mass="10672">MVSSEANEAPKYEFKIPPDGFKRHKRSLAGFKCVVVLLCLSVITPAHGQYLSDKGMYQQQPMLVQPIRCDCPTFGLADAFAHATNFLLLLISFFY</sequence>
<organism evidence="1 2">
    <name type="scientific">Cylicocyclus nassatus</name>
    <name type="common">Nematode worm</name>
    <dbReference type="NCBI Taxonomy" id="53992"/>
    <lineage>
        <taxon>Eukaryota</taxon>
        <taxon>Metazoa</taxon>
        <taxon>Ecdysozoa</taxon>
        <taxon>Nematoda</taxon>
        <taxon>Chromadorea</taxon>
        <taxon>Rhabditida</taxon>
        <taxon>Rhabditina</taxon>
        <taxon>Rhabditomorpha</taxon>
        <taxon>Strongyloidea</taxon>
        <taxon>Strongylidae</taxon>
        <taxon>Cylicocyclus</taxon>
    </lineage>
</organism>
<name>A0AA36M501_CYLNA</name>
<protein>
    <submittedName>
        <fullName evidence="1">Uncharacterized protein</fullName>
    </submittedName>
</protein>
<accession>A0AA36M501</accession>
<comment type="caution">
    <text evidence="1">The sequence shown here is derived from an EMBL/GenBank/DDBJ whole genome shotgun (WGS) entry which is preliminary data.</text>
</comment>
<gene>
    <name evidence="1" type="ORF">CYNAS_LOCUS10084</name>
</gene>
<dbReference type="AlphaFoldDB" id="A0AA36M501"/>
<evidence type="ECO:0000313" key="1">
    <source>
        <dbReference type="EMBL" id="CAJ0598101.1"/>
    </source>
</evidence>
<keyword evidence="2" id="KW-1185">Reference proteome</keyword>
<reference evidence="1" key="1">
    <citation type="submission" date="2023-07" db="EMBL/GenBank/DDBJ databases">
        <authorList>
            <consortium name="CYATHOMIX"/>
        </authorList>
    </citation>
    <scope>NUCLEOTIDE SEQUENCE</scope>
    <source>
        <strain evidence="1">N/A</strain>
    </source>
</reference>
<proteinExistence type="predicted"/>